<reference evidence="1" key="1">
    <citation type="submission" date="2018-05" db="EMBL/GenBank/DDBJ databases">
        <authorList>
            <person name="Lanie J.A."/>
            <person name="Ng W.-L."/>
            <person name="Kazmierczak K.M."/>
            <person name="Andrzejewski T.M."/>
            <person name="Davidsen T.M."/>
            <person name="Wayne K.J."/>
            <person name="Tettelin H."/>
            <person name="Glass J.I."/>
            <person name="Rusch D."/>
            <person name="Podicherti R."/>
            <person name="Tsui H.-C.T."/>
            <person name="Winkler M.E."/>
        </authorList>
    </citation>
    <scope>NUCLEOTIDE SEQUENCE</scope>
</reference>
<protein>
    <submittedName>
        <fullName evidence="1">Uncharacterized protein</fullName>
    </submittedName>
</protein>
<organism evidence="1">
    <name type="scientific">marine metagenome</name>
    <dbReference type="NCBI Taxonomy" id="408172"/>
    <lineage>
        <taxon>unclassified sequences</taxon>
        <taxon>metagenomes</taxon>
        <taxon>ecological metagenomes</taxon>
    </lineage>
</organism>
<evidence type="ECO:0000313" key="1">
    <source>
        <dbReference type="EMBL" id="SVD88837.1"/>
    </source>
</evidence>
<accession>A0A382YZX9</accession>
<dbReference type="EMBL" id="UINC01179914">
    <property type="protein sequence ID" value="SVD88837.1"/>
    <property type="molecule type" value="Genomic_DNA"/>
</dbReference>
<sequence>MDDRLINAKKELIERLESKYCEPVFSMYEVYNAGFIYPEGGILIKKHYGRKPFTGNVVSTEEAPLIYRYYIKEGSTVLSELFEYSTRLNRTEIFQLDNFKTFKSEDYFPNGNLRERRSGRTKSGYLHYTGQVSGGYSWFVEKFNSDGKLHTSYKEIESCDLEKRNDGLYYDLGETEPFTGLSHEDMDKGDGWFQRRSIHLLKGKIMLETFKDTS</sequence>
<gene>
    <name evidence="1" type="ORF">METZ01_LOCUS441691</name>
</gene>
<dbReference type="AlphaFoldDB" id="A0A382YZX9"/>
<proteinExistence type="predicted"/>
<name>A0A382YZX9_9ZZZZ</name>